<dbReference type="EMBL" id="QDKG01000001">
    <property type="protein sequence ID" value="PVH26591.1"/>
    <property type="molecule type" value="Genomic_DNA"/>
</dbReference>
<dbReference type="RefSeq" id="WP_116774449.1">
    <property type="nucleotide sequence ID" value="NZ_QDKG01000001.1"/>
</dbReference>
<gene>
    <name evidence="3" type="ORF">DC487_02980</name>
</gene>
<accession>A0A2T8HMC7</accession>
<feature type="chain" id="PRO_5015787513" evidence="2">
    <location>
        <begin position="20"/>
        <end position="109"/>
    </location>
</feature>
<sequence>MKIVYFLLLNILFTHPLLAQNKYATTTDGKRVILKPDGTWAYVQYDVSTARDQSSAIKSKATDTRGTTAVKKSSSAARSSRQYIRGPRGGCYYINSNGNKTYVDRSLCN</sequence>
<protein>
    <submittedName>
        <fullName evidence="3">Uncharacterized protein</fullName>
    </submittedName>
</protein>
<dbReference type="OrthoDB" id="711462at2"/>
<evidence type="ECO:0000256" key="2">
    <source>
        <dbReference type="SAM" id="SignalP"/>
    </source>
</evidence>
<reference evidence="3 4" key="1">
    <citation type="submission" date="2018-04" db="EMBL/GenBank/DDBJ databases">
        <title>Sphingobacterium cortibacter sp. nov.</title>
        <authorList>
            <person name="Li Y."/>
        </authorList>
    </citation>
    <scope>NUCLEOTIDE SEQUENCE [LARGE SCALE GENOMIC DNA]</scope>
    <source>
        <strain evidence="3 4">2c-3</strain>
    </source>
</reference>
<evidence type="ECO:0000256" key="1">
    <source>
        <dbReference type="SAM" id="MobiDB-lite"/>
    </source>
</evidence>
<keyword evidence="4" id="KW-1185">Reference proteome</keyword>
<dbReference type="AlphaFoldDB" id="A0A2T8HMC7"/>
<feature type="region of interest" description="Disordered" evidence="1">
    <location>
        <begin position="56"/>
        <end position="89"/>
    </location>
</feature>
<evidence type="ECO:0000313" key="3">
    <source>
        <dbReference type="EMBL" id="PVH26591.1"/>
    </source>
</evidence>
<feature type="signal peptide" evidence="2">
    <location>
        <begin position="1"/>
        <end position="19"/>
    </location>
</feature>
<comment type="caution">
    <text evidence="3">The sequence shown here is derived from an EMBL/GenBank/DDBJ whole genome shotgun (WGS) entry which is preliminary data.</text>
</comment>
<feature type="compositionally biased region" description="Low complexity" evidence="1">
    <location>
        <begin position="71"/>
        <end position="81"/>
    </location>
</feature>
<name>A0A2T8HMC7_9SPHI</name>
<evidence type="ECO:0000313" key="4">
    <source>
        <dbReference type="Proteomes" id="UP000245627"/>
    </source>
</evidence>
<dbReference type="Proteomes" id="UP000245627">
    <property type="component" value="Unassembled WGS sequence"/>
</dbReference>
<organism evidence="3 4">
    <name type="scientific">Sphingobacterium corticibacter</name>
    <dbReference type="NCBI Taxonomy" id="2171749"/>
    <lineage>
        <taxon>Bacteria</taxon>
        <taxon>Pseudomonadati</taxon>
        <taxon>Bacteroidota</taxon>
        <taxon>Sphingobacteriia</taxon>
        <taxon>Sphingobacteriales</taxon>
        <taxon>Sphingobacteriaceae</taxon>
        <taxon>Sphingobacterium</taxon>
    </lineage>
</organism>
<keyword evidence="2" id="KW-0732">Signal</keyword>
<proteinExistence type="predicted"/>